<evidence type="ECO:0000313" key="1">
    <source>
        <dbReference type="EMBL" id="KAJ3452601.1"/>
    </source>
</evidence>
<evidence type="ECO:0008006" key="3">
    <source>
        <dbReference type="Google" id="ProtNLM"/>
    </source>
</evidence>
<reference evidence="1" key="1">
    <citation type="submission" date="2022-08" db="EMBL/GenBank/DDBJ databases">
        <title>Novel sulphate-reducing endosymbionts in the free-living metamonad Anaeramoeba.</title>
        <authorList>
            <person name="Jerlstrom-Hultqvist J."/>
            <person name="Cepicka I."/>
            <person name="Gallot-Lavallee L."/>
            <person name="Salas-Leiva D."/>
            <person name="Curtis B.A."/>
            <person name="Zahonova K."/>
            <person name="Pipaliya S."/>
            <person name="Dacks J."/>
            <person name="Roger A.J."/>
        </authorList>
    </citation>
    <scope>NUCLEOTIDE SEQUENCE</scope>
    <source>
        <strain evidence="1">Busselton2</strain>
    </source>
</reference>
<sequence>MSTQIRESSSVTNCTTLENDMLSVNAIETIEEEEKKMNWGDLIIEELGREDTLKYHKENPKIKTKIKNFLCDFPILNFDEKNQFFFLSYHETIKNEVISENSGINISNENDENFELIDQNLINKKGKKKKQKKKKGKRKKKEWKKIQDYASFSSDLSCDDNENDLDYIFLKNFSDDSSEENILIGDKELNKNQNSLKTEDENNNVFLNFFQNPSNENETMFDLKSDPLVLKKLILKKMSFDNKLDVSMIDLLDICIESNIPLTALDKILKIEHPYIPLNESLRQFLSIDYLRKKLILKPDHGSDPNNKNFSPQQFTSLKNFENKVLNNLEEDEIPICISFFYDHHEVNKKQNVGGFYFFIENLPVWWARRDESIFLISNILEEFNFYSYQHLLNLQKELLSLKRGFIFEKQKYKVFFLKFYSDSKEINQAVGRKDPNAHNQCPYCDQVSIQKKTYKIMNTTQVK</sequence>
<name>A0AAV8AGU3_9EUKA</name>
<dbReference type="AlphaFoldDB" id="A0AAV8AGU3"/>
<gene>
    <name evidence="1" type="ORF">M0812_04374</name>
</gene>
<dbReference type="Proteomes" id="UP001146793">
    <property type="component" value="Unassembled WGS sequence"/>
</dbReference>
<organism evidence="1 2">
    <name type="scientific">Anaeramoeba flamelloides</name>
    <dbReference type="NCBI Taxonomy" id="1746091"/>
    <lineage>
        <taxon>Eukaryota</taxon>
        <taxon>Metamonada</taxon>
        <taxon>Anaeramoebidae</taxon>
        <taxon>Anaeramoeba</taxon>
    </lineage>
</organism>
<accession>A0AAV8AGU3</accession>
<evidence type="ECO:0000313" key="2">
    <source>
        <dbReference type="Proteomes" id="UP001146793"/>
    </source>
</evidence>
<comment type="caution">
    <text evidence="1">The sequence shown here is derived from an EMBL/GenBank/DDBJ whole genome shotgun (WGS) entry which is preliminary data.</text>
</comment>
<protein>
    <recommendedName>
        <fullName evidence="3">DUF4211 domain-containing protein</fullName>
    </recommendedName>
</protein>
<proteinExistence type="predicted"/>
<dbReference type="EMBL" id="JANTQA010000008">
    <property type="protein sequence ID" value="KAJ3452601.1"/>
    <property type="molecule type" value="Genomic_DNA"/>
</dbReference>